<evidence type="ECO:0000313" key="6">
    <source>
        <dbReference type="WBParaSite" id="HPBE_0000545701-mRNA-1"/>
    </source>
</evidence>
<evidence type="ECO:0000313" key="5">
    <source>
        <dbReference type="Proteomes" id="UP000050761"/>
    </source>
</evidence>
<name>A0A3P8AJH4_HELPZ</name>
<evidence type="ECO:0000313" key="4">
    <source>
        <dbReference type="EMBL" id="VDO64628.1"/>
    </source>
</evidence>
<dbReference type="PROSITE" id="PS00856">
    <property type="entry name" value="GUANYLATE_KINASE_1"/>
    <property type="match status" value="1"/>
</dbReference>
<dbReference type="PROSITE" id="PS50052">
    <property type="entry name" value="GUANYLATE_KINASE_2"/>
    <property type="match status" value="1"/>
</dbReference>
<evidence type="ECO:0000259" key="3">
    <source>
        <dbReference type="PROSITE" id="PS50052"/>
    </source>
</evidence>
<gene>
    <name evidence="4" type="ORF">HPBE_LOCUS5458</name>
</gene>
<dbReference type="InterPro" id="IPR008144">
    <property type="entry name" value="Guanylate_kin-like_dom"/>
</dbReference>
<dbReference type="PANTHER" id="PTHR10316">
    <property type="entry name" value="MEMBRANE ASSOCIATED GUANYLATE KINASE-RELATED"/>
    <property type="match status" value="1"/>
</dbReference>
<keyword evidence="2" id="KW-0472">Membrane</keyword>
<dbReference type="WBParaSite" id="HPBE_0000545701-mRNA-1">
    <property type="protein sequence ID" value="HPBE_0000545701-mRNA-1"/>
    <property type="gene ID" value="HPBE_0000545701"/>
</dbReference>
<dbReference type="GO" id="GO:0007165">
    <property type="term" value="P:signal transduction"/>
    <property type="evidence" value="ECO:0007669"/>
    <property type="project" value="TreeGrafter"/>
</dbReference>
<dbReference type="InterPro" id="IPR020590">
    <property type="entry name" value="Guanylate_kinase_CS"/>
</dbReference>
<proteinExistence type="predicted"/>
<evidence type="ECO:0000256" key="1">
    <source>
        <dbReference type="ARBA" id="ARBA00004170"/>
    </source>
</evidence>
<feature type="domain" description="Guanylate kinase-like" evidence="3">
    <location>
        <begin position="80"/>
        <end position="167"/>
    </location>
</feature>
<reference evidence="6" key="2">
    <citation type="submission" date="2019-09" db="UniProtKB">
        <authorList>
            <consortium name="WormBaseParasite"/>
        </authorList>
    </citation>
    <scope>IDENTIFICATION</scope>
</reference>
<dbReference type="OrthoDB" id="66881at2759"/>
<sequence>MASTPTEKKIEPAAPAATTTAPQAVDLGARLILVDIVKREDLIGILSPNDIVLKIEDVDVSGMLRSEVTRLLEKLCHECDQIAVEIVPAGAITDDICEILSDKQWAELQTVIRDNLYSKTVPYTTRPPREGEVDGEHYRFVSVDEFTRLQSEGLLLEHGTYQDNRSGYANVSRSGASSWSSERDEVEDELFTPSVMVDDGMRFNYTDEDDDLNAPELNRERANGSAAARDCCRFV</sequence>
<dbReference type="Pfam" id="PF00625">
    <property type="entry name" value="Guanylate_kin"/>
    <property type="match status" value="1"/>
</dbReference>
<dbReference type="Proteomes" id="UP000050761">
    <property type="component" value="Unassembled WGS sequence"/>
</dbReference>
<dbReference type="InterPro" id="IPR027417">
    <property type="entry name" value="P-loop_NTPase"/>
</dbReference>
<dbReference type="PANTHER" id="PTHR10316:SF40">
    <property type="entry name" value="LD27118P"/>
    <property type="match status" value="1"/>
</dbReference>
<organism evidence="4">
    <name type="scientific">Heligmosomoides polygyrus</name>
    <name type="common">Parasitic roundworm</name>
    <dbReference type="NCBI Taxonomy" id="6339"/>
    <lineage>
        <taxon>Eukaryota</taxon>
        <taxon>Metazoa</taxon>
        <taxon>Ecdysozoa</taxon>
        <taxon>Nematoda</taxon>
        <taxon>Chromadorea</taxon>
        <taxon>Rhabditida</taxon>
        <taxon>Rhabditina</taxon>
        <taxon>Rhabditomorpha</taxon>
        <taxon>Strongyloidea</taxon>
        <taxon>Heligmosomidae</taxon>
        <taxon>Heligmosomoides</taxon>
    </lineage>
</organism>
<dbReference type="EMBL" id="UZAH01025474">
    <property type="protein sequence ID" value="VDO64628.1"/>
    <property type="molecule type" value="Genomic_DNA"/>
</dbReference>
<dbReference type="Gene3D" id="3.40.50.300">
    <property type="entry name" value="P-loop containing nucleotide triphosphate hydrolases"/>
    <property type="match status" value="1"/>
</dbReference>
<keyword evidence="5" id="KW-1185">Reference proteome</keyword>
<dbReference type="GO" id="GO:0016020">
    <property type="term" value="C:membrane"/>
    <property type="evidence" value="ECO:0007669"/>
    <property type="project" value="UniProtKB-SubCell"/>
</dbReference>
<evidence type="ECO:0000256" key="2">
    <source>
        <dbReference type="ARBA" id="ARBA00023136"/>
    </source>
</evidence>
<dbReference type="SUPFAM" id="SSF52540">
    <property type="entry name" value="P-loop containing nucleoside triphosphate hydrolases"/>
    <property type="match status" value="1"/>
</dbReference>
<comment type="subcellular location">
    <subcellularLocation>
        <location evidence="1">Membrane</location>
        <topology evidence="1">Peripheral membrane protein</topology>
    </subcellularLocation>
</comment>
<accession>A0A3P8AJH4</accession>
<reference evidence="4 5" key="1">
    <citation type="submission" date="2018-11" db="EMBL/GenBank/DDBJ databases">
        <authorList>
            <consortium name="Pathogen Informatics"/>
        </authorList>
    </citation>
    <scope>NUCLEOTIDE SEQUENCE [LARGE SCALE GENOMIC DNA]</scope>
</reference>
<protein>
    <submittedName>
        <fullName evidence="6">Guanylate kinase-like domain-containing protein</fullName>
    </submittedName>
</protein>
<dbReference type="InterPro" id="IPR008145">
    <property type="entry name" value="GK/Ca_channel_bsu"/>
</dbReference>
<dbReference type="AlphaFoldDB" id="A0A3P8AJH4"/>
<dbReference type="GO" id="GO:0005737">
    <property type="term" value="C:cytoplasm"/>
    <property type="evidence" value="ECO:0007669"/>
    <property type="project" value="TreeGrafter"/>
</dbReference>